<comment type="caution">
    <text evidence="2">The sequence shown here is derived from an EMBL/GenBank/DDBJ whole genome shotgun (WGS) entry which is preliminary data.</text>
</comment>
<keyword evidence="1" id="KW-0732">Signal</keyword>
<protein>
    <submittedName>
        <fullName evidence="2">Uncharacterized protein</fullName>
    </submittedName>
</protein>
<proteinExistence type="predicted"/>
<organism evidence="2 3">
    <name type="scientific">Lentinula lateritia</name>
    <dbReference type="NCBI Taxonomy" id="40482"/>
    <lineage>
        <taxon>Eukaryota</taxon>
        <taxon>Fungi</taxon>
        <taxon>Dikarya</taxon>
        <taxon>Basidiomycota</taxon>
        <taxon>Agaricomycotina</taxon>
        <taxon>Agaricomycetes</taxon>
        <taxon>Agaricomycetidae</taxon>
        <taxon>Agaricales</taxon>
        <taxon>Marasmiineae</taxon>
        <taxon>Omphalotaceae</taxon>
        <taxon>Lentinula</taxon>
    </lineage>
</organism>
<evidence type="ECO:0000313" key="3">
    <source>
        <dbReference type="Proteomes" id="UP001150238"/>
    </source>
</evidence>
<gene>
    <name evidence="2" type="ORF">C8J55DRAFT_265047</name>
</gene>
<reference evidence="2" key="1">
    <citation type="submission" date="2022-08" db="EMBL/GenBank/DDBJ databases">
        <authorList>
            <consortium name="DOE Joint Genome Institute"/>
            <person name="Min B."/>
            <person name="Riley R."/>
            <person name="Sierra-Patev S."/>
            <person name="Naranjo-Ortiz M."/>
            <person name="Looney B."/>
            <person name="Konkel Z."/>
            <person name="Slot J.C."/>
            <person name="Sakamoto Y."/>
            <person name="Steenwyk J.L."/>
            <person name="Rokas A."/>
            <person name="Carro J."/>
            <person name="Camarero S."/>
            <person name="Ferreira P."/>
            <person name="Molpeceres G."/>
            <person name="Ruiz-Duenas F.J."/>
            <person name="Serrano A."/>
            <person name="Henrissat B."/>
            <person name="Drula E."/>
            <person name="Hughes K.W."/>
            <person name="Mata J.L."/>
            <person name="Ishikawa N.K."/>
            <person name="Vargas-Isla R."/>
            <person name="Ushijima S."/>
            <person name="Smith C.A."/>
            <person name="Ahrendt S."/>
            <person name="Andreopoulos W."/>
            <person name="He G."/>
            <person name="Labutti K."/>
            <person name="Lipzen A."/>
            <person name="Ng V."/>
            <person name="Sandor L."/>
            <person name="Barry K."/>
            <person name="Martinez A.T."/>
            <person name="Xiao Y."/>
            <person name="Gibbons J.G."/>
            <person name="Terashima K."/>
            <person name="Hibbett D.S."/>
            <person name="Grigoriev I.V."/>
        </authorList>
    </citation>
    <scope>NUCLEOTIDE SEQUENCE</scope>
    <source>
        <strain evidence="2">Sp2 HRB7682 ss15</strain>
    </source>
</reference>
<evidence type="ECO:0000313" key="2">
    <source>
        <dbReference type="EMBL" id="KAJ4464876.1"/>
    </source>
</evidence>
<dbReference type="AlphaFoldDB" id="A0A9W9DDM4"/>
<name>A0A9W9DDM4_9AGAR</name>
<evidence type="ECO:0000256" key="1">
    <source>
        <dbReference type="SAM" id="SignalP"/>
    </source>
</evidence>
<dbReference type="EMBL" id="JANVFS010000055">
    <property type="protein sequence ID" value="KAJ4464876.1"/>
    <property type="molecule type" value="Genomic_DNA"/>
</dbReference>
<feature type="signal peptide" evidence="1">
    <location>
        <begin position="1"/>
        <end position="22"/>
    </location>
</feature>
<sequence length="189" mass="21264">MLPLFHSTSVLLLLSSLLAIMASPLAPQKGHEIYLIRYRRPGKAPPEYDCTSDQYWSLDVADKKLYVNPQHQLQISPLLNPKHGILLGRVTVLDNDAFVQGLKAITSDKGKTAPLHFDTVLEEITSGNLQGLLDPEINTKDWMRFLKTMLLAKGDGIGGEVTGEEAEKYQEVLKEERFTNVRLFQQLFT</sequence>
<dbReference type="Proteomes" id="UP001150238">
    <property type="component" value="Unassembled WGS sequence"/>
</dbReference>
<feature type="chain" id="PRO_5040946795" evidence="1">
    <location>
        <begin position="23"/>
        <end position="189"/>
    </location>
</feature>
<accession>A0A9W9DDM4</accession>
<reference evidence="2" key="2">
    <citation type="journal article" date="2023" name="Proc. Natl. Acad. Sci. U.S.A.">
        <title>A global phylogenomic analysis of the shiitake genus Lentinula.</title>
        <authorList>
            <person name="Sierra-Patev S."/>
            <person name="Min B."/>
            <person name="Naranjo-Ortiz M."/>
            <person name="Looney B."/>
            <person name="Konkel Z."/>
            <person name="Slot J.C."/>
            <person name="Sakamoto Y."/>
            <person name="Steenwyk J.L."/>
            <person name="Rokas A."/>
            <person name="Carro J."/>
            <person name="Camarero S."/>
            <person name="Ferreira P."/>
            <person name="Molpeceres G."/>
            <person name="Ruiz-Duenas F.J."/>
            <person name="Serrano A."/>
            <person name="Henrissat B."/>
            <person name="Drula E."/>
            <person name="Hughes K.W."/>
            <person name="Mata J.L."/>
            <person name="Ishikawa N.K."/>
            <person name="Vargas-Isla R."/>
            <person name="Ushijima S."/>
            <person name="Smith C.A."/>
            <person name="Donoghue J."/>
            <person name="Ahrendt S."/>
            <person name="Andreopoulos W."/>
            <person name="He G."/>
            <person name="LaButti K."/>
            <person name="Lipzen A."/>
            <person name="Ng V."/>
            <person name="Riley R."/>
            <person name="Sandor L."/>
            <person name="Barry K."/>
            <person name="Martinez A.T."/>
            <person name="Xiao Y."/>
            <person name="Gibbons J.G."/>
            <person name="Terashima K."/>
            <person name="Grigoriev I.V."/>
            <person name="Hibbett D."/>
        </authorList>
    </citation>
    <scope>NUCLEOTIDE SEQUENCE</scope>
    <source>
        <strain evidence="2">Sp2 HRB7682 ss15</strain>
    </source>
</reference>